<reference evidence="5 6" key="1">
    <citation type="submission" date="2018-06" db="EMBL/GenBank/DDBJ databases">
        <authorList>
            <consortium name="Pathogen Informatics"/>
            <person name="Doyle S."/>
        </authorList>
    </citation>
    <scope>NUCLEOTIDE SEQUENCE [LARGE SCALE GENOMIC DNA]</scope>
    <source>
        <strain evidence="3 5">NCTC10975</strain>
        <strain evidence="4 6">NCTC11938</strain>
    </source>
</reference>
<dbReference type="GO" id="GO:0003824">
    <property type="term" value="F:catalytic activity"/>
    <property type="evidence" value="ECO:0007669"/>
    <property type="project" value="InterPro"/>
</dbReference>
<dbReference type="InterPro" id="IPR036691">
    <property type="entry name" value="Endo/exonu/phosph_ase_sf"/>
</dbReference>
<dbReference type="RefSeq" id="WP_004244857.1">
    <property type="nucleotide sequence ID" value="NZ_CAXOLK010000013.1"/>
</dbReference>
<dbReference type="EMBL" id="UAUE01000025">
    <property type="protein sequence ID" value="SPY99735.1"/>
    <property type="molecule type" value="Genomic_DNA"/>
</dbReference>
<sequence length="306" mass="34883">MKKTKKFCATALLFSTFSVVFYVLPVQSQPVENTLVVATYNIDGKVYGRAAEQSRLLENLNVDLVGLQEVNHHNRRFKQLKSYDALEYFNKEYFKHQFFGEMSIFAHGGWGIALLSRYKISNTKNIHLVSDETSVYKDEVNQIFANYDPNNAESVRAFDSLYEPDGPMHNGAVAPKSYIHAVVNKNGMNIDVYVAHPSFESMALRQQQFKTILEDMDNCNGKYKILLADTNADQDTHELDIFRANYRLANGGEYGWIETFHDKDPMMKVLSIDNIIVSKNIEISDVKAIQSTLSDHYPLVATLILK</sequence>
<feature type="chain" id="PRO_5044071670" evidence="1">
    <location>
        <begin position="23"/>
        <end position="306"/>
    </location>
</feature>
<evidence type="ECO:0000256" key="1">
    <source>
        <dbReference type="SAM" id="SignalP"/>
    </source>
</evidence>
<dbReference type="InterPro" id="IPR051916">
    <property type="entry name" value="GPI-anchor_lipid_remodeler"/>
</dbReference>
<accession>A0A2X2CHU9</accession>
<dbReference type="SUPFAM" id="SSF56219">
    <property type="entry name" value="DNase I-like"/>
    <property type="match status" value="1"/>
</dbReference>
<dbReference type="PANTHER" id="PTHR14859:SF1">
    <property type="entry name" value="PGAP2-INTERACTING PROTEIN"/>
    <property type="match status" value="1"/>
</dbReference>
<dbReference type="Proteomes" id="UP000251485">
    <property type="component" value="Unassembled WGS sequence"/>
</dbReference>
<dbReference type="PANTHER" id="PTHR14859">
    <property type="entry name" value="CALCOFLUOR WHITE HYPERSENSITIVE PROTEIN PRECURSOR"/>
    <property type="match status" value="1"/>
</dbReference>
<keyword evidence="1" id="KW-0732">Signal</keyword>
<dbReference type="GO" id="GO:0016020">
    <property type="term" value="C:membrane"/>
    <property type="evidence" value="ECO:0007669"/>
    <property type="project" value="GOC"/>
</dbReference>
<gene>
    <name evidence="3" type="ORF">NCTC10975_03475</name>
    <name evidence="4" type="ORF">NCTC11938_01704</name>
</gene>
<proteinExistence type="predicted"/>
<dbReference type="Proteomes" id="UP000254191">
    <property type="component" value="Unassembled WGS sequence"/>
</dbReference>
<protein>
    <submittedName>
        <fullName evidence="3">Uncharacterized protein conserved in bacteria</fullName>
    </submittedName>
</protein>
<name>A0A2X2CHU9_PROMI</name>
<dbReference type="GO" id="GO:0006506">
    <property type="term" value="P:GPI anchor biosynthetic process"/>
    <property type="evidence" value="ECO:0007669"/>
    <property type="project" value="TreeGrafter"/>
</dbReference>
<feature type="domain" description="Endonuclease/exonuclease/phosphatase" evidence="2">
    <location>
        <begin position="38"/>
        <end position="296"/>
    </location>
</feature>
<feature type="signal peptide" evidence="1">
    <location>
        <begin position="1"/>
        <end position="22"/>
    </location>
</feature>
<dbReference type="AlphaFoldDB" id="A0A2X2CHU9"/>
<dbReference type="InterPro" id="IPR005135">
    <property type="entry name" value="Endo/exonuclease/phosphatase"/>
</dbReference>
<evidence type="ECO:0000313" key="4">
    <source>
        <dbReference type="EMBL" id="SUC20255.1"/>
    </source>
</evidence>
<evidence type="ECO:0000313" key="6">
    <source>
        <dbReference type="Proteomes" id="UP000254191"/>
    </source>
</evidence>
<evidence type="ECO:0000259" key="2">
    <source>
        <dbReference type="Pfam" id="PF03372"/>
    </source>
</evidence>
<organism evidence="3 5">
    <name type="scientific">Proteus mirabilis</name>
    <dbReference type="NCBI Taxonomy" id="584"/>
    <lineage>
        <taxon>Bacteria</taxon>
        <taxon>Pseudomonadati</taxon>
        <taxon>Pseudomonadota</taxon>
        <taxon>Gammaproteobacteria</taxon>
        <taxon>Enterobacterales</taxon>
        <taxon>Morganellaceae</taxon>
        <taxon>Proteus</taxon>
    </lineage>
</organism>
<dbReference type="Pfam" id="PF03372">
    <property type="entry name" value="Exo_endo_phos"/>
    <property type="match status" value="1"/>
</dbReference>
<evidence type="ECO:0000313" key="3">
    <source>
        <dbReference type="EMBL" id="SPY99735.1"/>
    </source>
</evidence>
<dbReference type="Gene3D" id="3.60.10.10">
    <property type="entry name" value="Endonuclease/exonuclease/phosphatase"/>
    <property type="match status" value="1"/>
</dbReference>
<dbReference type="EMBL" id="UGTS01000004">
    <property type="protein sequence ID" value="SUC20255.1"/>
    <property type="molecule type" value="Genomic_DNA"/>
</dbReference>
<evidence type="ECO:0000313" key="5">
    <source>
        <dbReference type="Proteomes" id="UP000251485"/>
    </source>
</evidence>